<dbReference type="AlphaFoldDB" id="A0AAV4JEE2"/>
<accession>A0AAV4JEE2</accession>
<dbReference type="EMBL" id="BMAT01010153">
    <property type="protein sequence ID" value="GFS21198.1"/>
    <property type="molecule type" value="Genomic_DNA"/>
</dbReference>
<evidence type="ECO:0000313" key="2">
    <source>
        <dbReference type="Proteomes" id="UP000762676"/>
    </source>
</evidence>
<organism evidence="1 2">
    <name type="scientific">Elysia marginata</name>
    <dbReference type="NCBI Taxonomy" id="1093978"/>
    <lineage>
        <taxon>Eukaryota</taxon>
        <taxon>Metazoa</taxon>
        <taxon>Spiralia</taxon>
        <taxon>Lophotrochozoa</taxon>
        <taxon>Mollusca</taxon>
        <taxon>Gastropoda</taxon>
        <taxon>Heterobranchia</taxon>
        <taxon>Euthyneura</taxon>
        <taxon>Panpulmonata</taxon>
        <taxon>Sacoglossa</taxon>
        <taxon>Placobranchoidea</taxon>
        <taxon>Plakobranchidae</taxon>
        <taxon>Elysia</taxon>
    </lineage>
</organism>
<name>A0AAV4JEE2_9GAST</name>
<dbReference type="Proteomes" id="UP000762676">
    <property type="component" value="Unassembled WGS sequence"/>
</dbReference>
<reference evidence="1 2" key="1">
    <citation type="journal article" date="2021" name="Elife">
        <title>Chloroplast acquisition without the gene transfer in kleptoplastic sea slugs, Plakobranchus ocellatus.</title>
        <authorList>
            <person name="Maeda T."/>
            <person name="Takahashi S."/>
            <person name="Yoshida T."/>
            <person name="Shimamura S."/>
            <person name="Takaki Y."/>
            <person name="Nagai Y."/>
            <person name="Toyoda A."/>
            <person name="Suzuki Y."/>
            <person name="Arimoto A."/>
            <person name="Ishii H."/>
            <person name="Satoh N."/>
            <person name="Nishiyama T."/>
            <person name="Hasebe M."/>
            <person name="Maruyama T."/>
            <person name="Minagawa J."/>
            <person name="Obokata J."/>
            <person name="Shigenobu S."/>
        </authorList>
    </citation>
    <scope>NUCLEOTIDE SEQUENCE [LARGE SCALE GENOMIC DNA]</scope>
</reference>
<keyword evidence="2" id="KW-1185">Reference proteome</keyword>
<evidence type="ECO:0000313" key="1">
    <source>
        <dbReference type="EMBL" id="GFS21198.1"/>
    </source>
</evidence>
<proteinExistence type="predicted"/>
<comment type="caution">
    <text evidence="1">The sequence shown here is derived from an EMBL/GenBank/DDBJ whole genome shotgun (WGS) entry which is preliminary data.</text>
</comment>
<sequence>MPRCSCWRKTHATMPGRGNARSVISARARLLLMGELSQAWGGLHYRELWLAGVNCELINAELEETEKSNRFNERVDRSQFVRHREEYREY</sequence>
<protein>
    <submittedName>
        <fullName evidence="1">Uncharacterized protein</fullName>
    </submittedName>
</protein>
<gene>
    <name evidence="1" type="ORF">ElyMa_005076200</name>
</gene>